<dbReference type="RefSeq" id="WP_203935961.1">
    <property type="nucleotide sequence ID" value="NZ_BOON01000073.1"/>
</dbReference>
<accession>A0A8J3TG32</accession>
<proteinExistence type="predicted"/>
<gene>
    <name evidence="2" type="ORF">Pme01_58850</name>
</gene>
<name>A0A8J3TG32_9ACTN</name>
<sequence>MTTATAIRTVNLPSGEPIRVLGQGTWGMAEDARRRGDEIAALRLGVDLGLTLIDTAEMYADGAAEGLVGEALADRRDELFLVDKVLPSHATLTGTITACERSLRRLRTDRLDLYLLHWRGPVPLQETVEAFTLLVERGLIRHWGVSNFDLSDLAELTGVPGGTGVETDQVYYNLAHRGIEWDLLPQCQASGLPVMAYSPFDHGRMVDHPALQEVAARHDATPPQVALAWVLLHDGVATIPKASTPAHVRDNRAAYDIQLTQSDLNLLDSAFPPPSGPQPLEVL</sequence>
<dbReference type="InterPro" id="IPR023210">
    <property type="entry name" value="NADP_OxRdtase_dom"/>
</dbReference>
<dbReference type="Pfam" id="PF00248">
    <property type="entry name" value="Aldo_ket_red"/>
    <property type="match status" value="1"/>
</dbReference>
<reference evidence="2" key="1">
    <citation type="submission" date="2021-01" db="EMBL/GenBank/DDBJ databases">
        <title>Whole genome shotgun sequence of Planosporangium mesophilum NBRC 109066.</title>
        <authorList>
            <person name="Komaki H."/>
            <person name="Tamura T."/>
        </authorList>
    </citation>
    <scope>NUCLEOTIDE SEQUENCE</scope>
    <source>
        <strain evidence="2">NBRC 109066</strain>
    </source>
</reference>
<dbReference type="Gene3D" id="3.20.20.100">
    <property type="entry name" value="NADP-dependent oxidoreductase domain"/>
    <property type="match status" value="1"/>
</dbReference>
<dbReference type="PANTHER" id="PTHR43638:SF3">
    <property type="entry name" value="ALDEHYDE REDUCTASE"/>
    <property type="match status" value="1"/>
</dbReference>
<dbReference type="InterPro" id="IPR020471">
    <property type="entry name" value="AKR"/>
</dbReference>
<evidence type="ECO:0000313" key="3">
    <source>
        <dbReference type="Proteomes" id="UP000599074"/>
    </source>
</evidence>
<keyword evidence="3" id="KW-1185">Reference proteome</keyword>
<dbReference type="CDD" id="cd19138">
    <property type="entry name" value="AKR_YeaE"/>
    <property type="match status" value="1"/>
</dbReference>
<evidence type="ECO:0000259" key="1">
    <source>
        <dbReference type="Pfam" id="PF00248"/>
    </source>
</evidence>
<dbReference type="AlphaFoldDB" id="A0A8J3TG32"/>
<organism evidence="2 3">
    <name type="scientific">Planosporangium mesophilum</name>
    <dbReference type="NCBI Taxonomy" id="689768"/>
    <lineage>
        <taxon>Bacteria</taxon>
        <taxon>Bacillati</taxon>
        <taxon>Actinomycetota</taxon>
        <taxon>Actinomycetes</taxon>
        <taxon>Micromonosporales</taxon>
        <taxon>Micromonosporaceae</taxon>
        <taxon>Planosporangium</taxon>
    </lineage>
</organism>
<dbReference type="SUPFAM" id="SSF51430">
    <property type="entry name" value="NAD(P)-linked oxidoreductase"/>
    <property type="match status" value="1"/>
</dbReference>
<dbReference type="GO" id="GO:0016491">
    <property type="term" value="F:oxidoreductase activity"/>
    <property type="evidence" value="ECO:0007669"/>
    <property type="project" value="InterPro"/>
</dbReference>
<protein>
    <submittedName>
        <fullName evidence="2">Oxidoreductase</fullName>
    </submittedName>
</protein>
<dbReference type="PANTHER" id="PTHR43638">
    <property type="entry name" value="OXIDOREDUCTASE, ALDO/KETO REDUCTASE FAMILY PROTEIN"/>
    <property type="match status" value="1"/>
</dbReference>
<feature type="domain" description="NADP-dependent oxidoreductase" evidence="1">
    <location>
        <begin position="21"/>
        <end position="269"/>
    </location>
</feature>
<dbReference type="EMBL" id="BOON01000073">
    <property type="protein sequence ID" value="GII26288.1"/>
    <property type="molecule type" value="Genomic_DNA"/>
</dbReference>
<comment type="caution">
    <text evidence="2">The sequence shown here is derived from an EMBL/GenBank/DDBJ whole genome shotgun (WGS) entry which is preliminary data.</text>
</comment>
<evidence type="ECO:0000313" key="2">
    <source>
        <dbReference type="EMBL" id="GII26288.1"/>
    </source>
</evidence>
<dbReference type="PRINTS" id="PR00069">
    <property type="entry name" value="ALDKETRDTASE"/>
</dbReference>
<dbReference type="Proteomes" id="UP000599074">
    <property type="component" value="Unassembled WGS sequence"/>
</dbReference>
<dbReference type="InterPro" id="IPR036812">
    <property type="entry name" value="NAD(P)_OxRdtase_dom_sf"/>
</dbReference>